<dbReference type="InterPro" id="IPR011051">
    <property type="entry name" value="RmlC_Cupin_sf"/>
</dbReference>
<organism evidence="3">
    <name type="scientific">bioreactor metagenome</name>
    <dbReference type="NCBI Taxonomy" id="1076179"/>
    <lineage>
        <taxon>unclassified sequences</taxon>
        <taxon>metagenomes</taxon>
        <taxon>ecological metagenomes</taxon>
    </lineage>
</organism>
<evidence type="ECO:0000259" key="2">
    <source>
        <dbReference type="PROSITE" id="PS50943"/>
    </source>
</evidence>
<dbReference type="CDD" id="cd02209">
    <property type="entry name" value="cupin_XRE_C"/>
    <property type="match status" value="1"/>
</dbReference>
<dbReference type="Pfam" id="PF07883">
    <property type="entry name" value="Cupin_2"/>
    <property type="match status" value="1"/>
</dbReference>
<dbReference type="SUPFAM" id="SSF51182">
    <property type="entry name" value="RmlC-like cupins"/>
    <property type="match status" value="1"/>
</dbReference>
<dbReference type="InterPro" id="IPR010982">
    <property type="entry name" value="Lambda_DNA-bd_dom_sf"/>
</dbReference>
<dbReference type="InterPro" id="IPR001387">
    <property type="entry name" value="Cro/C1-type_HTH"/>
</dbReference>
<dbReference type="AlphaFoldDB" id="A0A645BWM8"/>
<dbReference type="GO" id="GO:0005829">
    <property type="term" value="C:cytosol"/>
    <property type="evidence" value="ECO:0007669"/>
    <property type="project" value="TreeGrafter"/>
</dbReference>
<dbReference type="Gene3D" id="1.10.260.40">
    <property type="entry name" value="lambda repressor-like DNA-binding domains"/>
    <property type="match status" value="1"/>
</dbReference>
<dbReference type="InterPro" id="IPR050807">
    <property type="entry name" value="TransReg_Diox_bact_type"/>
</dbReference>
<sequence length="182" mass="19798">MNTQIKQIAERLHGLRDSLDLTVAQAADKCGVTEAEFRHYESGESDIPISFICQVAQAFGVATATLLSGDEPHAKAFFVTRKGAGASVERRKAYKYQALASGFLHAGMEPFEVTVEPDDLPVSLNTHQGQEFNYVLEGILQLHIAGSELTLNEGDSIYFDATMPHGMKALGNKKVKFLAIIG</sequence>
<dbReference type="PANTHER" id="PTHR46797">
    <property type="entry name" value="HTH-TYPE TRANSCRIPTIONAL REGULATOR"/>
    <property type="match status" value="1"/>
</dbReference>
<accession>A0A645BWM8</accession>
<comment type="caution">
    <text evidence="3">The sequence shown here is derived from an EMBL/GenBank/DDBJ whole genome shotgun (WGS) entry which is preliminary data.</text>
</comment>
<dbReference type="InterPro" id="IPR014710">
    <property type="entry name" value="RmlC-like_jellyroll"/>
</dbReference>
<feature type="domain" description="HTH cro/C1-type" evidence="2">
    <location>
        <begin position="12"/>
        <end position="66"/>
    </location>
</feature>
<protein>
    <recommendedName>
        <fullName evidence="2">HTH cro/C1-type domain-containing protein</fullName>
    </recommendedName>
</protein>
<dbReference type="Pfam" id="PF13560">
    <property type="entry name" value="HTH_31"/>
    <property type="match status" value="1"/>
</dbReference>
<dbReference type="EMBL" id="VSSQ01021746">
    <property type="protein sequence ID" value="MPM67533.1"/>
    <property type="molecule type" value="Genomic_DNA"/>
</dbReference>
<evidence type="ECO:0000313" key="3">
    <source>
        <dbReference type="EMBL" id="MPM67533.1"/>
    </source>
</evidence>
<dbReference type="SMART" id="SM00530">
    <property type="entry name" value="HTH_XRE"/>
    <property type="match status" value="1"/>
</dbReference>
<proteinExistence type="predicted"/>
<dbReference type="SUPFAM" id="SSF47413">
    <property type="entry name" value="lambda repressor-like DNA-binding domains"/>
    <property type="match status" value="1"/>
</dbReference>
<evidence type="ECO:0000256" key="1">
    <source>
        <dbReference type="ARBA" id="ARBA00023125"/>
    </source>
</evidence>
<dbReference type="GO" id="GO:0003677">
    <property type="term" value="F:DNA binding"/>
    <property type="evidence" value="ECO:0007669"/>
    <property type="project" value="UniProtKB-KW"/>
</dbReference>
<dbReference type="InterPro" id="IPR013096">
    <property type="entry name" value="Cupin_2"/>
</dbReference>
<dbReference type="Gene3D" id="2.60.120.10">
    <property type="entry name" value="Jelly Rolls"/>
    <property type="match status" value="1"/>
</dbReference>
<dbReference type="GO" id="GO:0003700">
    <property type="term" value="F:DNA-binding transcription factor activity"/>
    <property type="evidence" value="ECO:0007669"/>
    <property type="project" value="TreeGrafter"/>
</dbReference>
<reference evidence="3" key="1">
    <citation type="submission" date="2019-08" db="EMBL/GenBank/DDBJ databases">
        <authorList>
            <person name="Kucharzyk K."/>
            <person name="Murdoch R.W."/>
            <person name="Higgins S."/>
            <person name="Loffler F."/>
        </authorList>
    </citation>
    <scope>NUCLEOTIDE SEQUENCE</scope>
</reference>
<dbReference type="PANTHER" id="PTHR46797:SF19">
    <property type="entry name" value="BLL2473 PROTEIN"/>
    <property type="match status" value="1"/>
</dbReference>
<gene>
    <name evidence="3" type="ORF">SDC9_114456</name>
</gene>
<keyword evidence="1" id="KW-0238">DNA-binding</keyword>
<dbReference type="PROSITE" id="PS50943">
    <property type="entry name" value="HTH_CROC1"/>
    <property type="match status" value="1"/>
</dbReference>
<dbReference type="CDD" id="cd00093">
    <property type="entry name" value="HTH_XRE"/>
    <property type="match status" value="1"/>
</dbReference>
<name>A0A645BWM8_9ZZZZ</name>